<dbReference type="SMART" id="SM00873">
    <property type="entry name" value="B3_4"/>
    <property type="match status" value="1"/>
</dbReference>
<keyword evidence="3" id="KW-1185">Reference proteome</keyword>
<dbReference type="EMBL" id="CP016757">
    <property type="protein sequence ID" value="ANZ44831.1"/>
    <property type="molecule type" value="Genomic_DNA"/>
</dbReference>
<dbReference type="GO" id="GO:0004826">
    <property type="term" value="F:phenylalanine-tRNA ligase activity"/>
    <property type="evidence" value="ECO:0007669"/>
    <property type="project" value="InterPro"/>
</dbReference>
<dbReference type="KEGG" id="cpor:BED41_06890"/>
<gene>
    <name evidence="2" type="ORF">BED41_06890</name>
</gene>
<evidence type="ECO:0000259" key="1">
    <source>
        <dbReference type="SMART" id="SM00873"/>
    </source>
</evidence>
<dbReference type="GO" id="GO:0003723">
    <property type="term" value="F:RNA binding"/>
    <property type="evidence" value="ECO:0007669"/>
    <property type="project" value="InterPro"/>
</dbReference>
<evidence type="ECO:0000313" key="2">
    <source>
        <dbReference type="EMBL" id="ANZ44831.1"/>
    </source>
</evidence>
<reference evidence="2" key="1">
    <citation type="submission" date="2016-08" db="EMBL/GenBank/DDBJ databases">
        <title>Complete genome of Cloacibacillus porcorum.</title>
        <authorList>
            <person name="Looft T."/>
            <person name="Bayles D.O."/>
            <person name="Alt D.P."/>
        </authorList>
    </citation>
    <scope>NUCLEOTIDE SEQUENCE [LARGE SCALE GENOMIC DNA]</scope>
    <source>
        <strain evidence="2">CL-84</strain>
    </source>
</reference>
<evidence type="ECO:0000313" key="3">
    <source>
        <dbReference type="Proteomes" id="UP000093044"/>
    </source>
</evidence>
<accession>A0A1B2I4C5</accession>
<dbReference type="PANTHER" id="PTHR39209:SF2">
    <property type="entry name" value="CYTOPLASMIC PROTEIN"/>
    <property type="match status" value="1"/>
</dbReference>
<name>A0A1B2I4C5_9BACT</name>
<dbReference type="Proteomes" id="UP000093044">
    <property type="component" value="Chromosome"/>
</dbReference>
<dbReference type="PANTHER" id="PTHR39209">
    <property type="match status" value="1"/>
</dbReference>
<dbReference type="Pfam" id="PF03483">
    <property type="entry name" value="B3_4"/>
    <property type="match status" value="1"/>
</dbReference>
<proteinExistence type="predicted"/>
<dbReference type="InterPro" id="IPR020825">
    <property type="entry name" value="Phe-tRNA_synthase-like_B3/B4"/>
</dbReference>
<dbReference type="InterPro" id="IPR005146">
    <property type="entry name" value="B3/B4_tRNA-bd"/>
</dbReference>
<sequence>MDFSIEAGIFDYFPGMRLVVAAAEGMSVPTDSEPVAAFLREGWRNAAAASRAYGNPQSHPFIKPWGERMKGAGAPRKDFPSSIEALTRRAGKSESPFSIHPFVDFYNAVSLSYLVPAGGFDIDALREGLALRLSRQGDSFTALDGEAGVDIPPGEVSYADGGMIVTRHFVWKQSRHAIITPESRNIFFVSEILGELPQDTAQNVLDALTEGLRRFFSAEVRGDILDAGHRSMRIR</sequence>
<dbReference type="SUPFAM" id="SSF56037">
    <property type="entry name" value="PheT/TilS domain"/>
    <property type="match status" value="1"/>
</dbReference>
<dbReference type="AlphaFoldDB" id="A0A1B2I4C5"/>
<dbReference type="STRING" id="1197717.BED41_06890"/>
<dbReference type="OrthoDB" id="276580at2"/>
<dbReference type="Gene3D" id="3.50.40.10">
    <property type="entry name" value="Phenylalanyl-trna Synthetase, Chain B, domain 3"/>
    <property type="match status" value="1"/>
</dbReference>
<feature type="domain" description="B3/B4 tRNA-binding" evidence="1">
    <location>
        <begin position="73"/>
        <end position="217"/>
    </location>
</feature>
<dbReference type="RefSeq" id="WP_066744334.1">
    <property type="nucleotide sequence ID" value="NZ_CP016757.1"/>
</dbReference>
<dbReference type="GeneID" id="83057574"/>
<protein>
    <recommendedName>
        <fullName evidence="1">B3/B4 tRNA-binding domain-containing protein</fullName>
    </recommendedName>
</protein>
<organism evidence="2 3">
    <name type="scientific">Cloacibacillus porcorum</name>
    <dbReference type="NCBI Taxonomy" id="1197717"/>
    <lineage>
        <taxon>Bacteria</taxon>
        <taxon>Thermotogati</taxon>
        <taxon>Synergistota</taxon>
        <taxon>Synergistia</taxon>
        <taxon>Synergistales</taxon>
        <taxon>Synergistaceae</taxon>
        <taxon>Cloacibacillus</taxon>
    </lineage>
</organism>